<dbReference type="AlphaFoldDB" id="A0A1E5S1Y0"/>
<keyword evidence="6" id="KW-0539">Nucleus</keyword>
<keyword evidence="10" id="KW-1185">Reference proteome</keyword>
<evidence type="ECO:0000256" key="7">
    <source>
        <dbReference type="SAM" id="MobiDB-lite"/>
    </source>
</evidence>
<protein>
    <submittedName>
        <fullName evidence="9">Pheromone receptor transcription factor</fullName>
    </submittedName>
</protein>
<keyword evidence="2" id="KW-0056">Arginine metabolism</keyword>
<dbReference type="FunFam" id="3.40.1810.10:FF:000002">
    <property type="entry name" value="Serum response factor b"/>
    <property type="match status" value="1"/>
</dbReference>
<dbReference type="PROSITE" id="PS50066">
    <property type="entry name" value="MADS_BOX_2"/>
    <property type="match status" value="1"/>
</dbReference>
<dbReference type="Proteomes" id="UP000095358">
    <property type="component" value="Unassembled WGS sequence"/>
</dbReference>
<accession>A0A1E5S1Y0</accession>
<dbReference type="GO" id="GO:0000981">
    <property type="term" value="F:DNA-binding transcription factor activity, RNA polymerase II-specific"/>
    <property type="evidence" value="ECO:0007669"/>
    <property type="project" value="InterPro"/>
</dbReference>
<keyword evidence="5" id="KW-0804">Transcription</keyword>
<evidence type="ECO:0000256" key="2">
    <source>
        <dbReference type="ARBA" id="ARBA00022503"/>
    </source>
</evidence>
<feature type="compositionally biased region" description="Basic and acidic residues" evidence="7">
    <location>
        <begin position="188"/>
        <end position="213"/>
    </location>
</feature>
<dbReference type="GO" id="GO:1900081">
    <property type="term" value="P:regulation of arginine catabolic process"/>
    <property type="evidence" value="ECO:0007669"/>
    <property type="project" value="UniProtKB-ARBA"/>
</dbReference>
<keyword evidence="9" id="KW-0675">Receptor</keyword>
<feature type="domain" description="MADS-box" evidence="8">
    <location>
        <begin position="30"/>
        <end position="90"/>
    </location>
</feature>
<evidence type="ECO:0000259" key="8">
    <source>
        <dbReference type="PROSITE" id="PS50066"/>
    </source>
</evidence>
<feature type="region of interest" description="Disordered" evidence="7">
    <location>
        <begin position="102"/>
        <end position="229"/>
    </location>
</feature>
<dbReference type="GO" id="GO:0005634">
    <property type="term" value="C:nucleus"/>
    <property type="evidence" value="ECO:0007669"/>
    <property type="project" value="UniProtKB-SubCell"/>
</dbReference>
<dbReference type="Gene3D" id="3.40.1810.10">
    <property type="entry name" value="Transcription factor, MADS-box"/>
    <property type="match status" value="1"/>
</dbReference>
<dbReference type="VEuPathDB" id="FungiDB:AWRI3580_g351"/>
<dbReference type="GO" id="GO:0045944">
    <property type="term" value="P:positive regulation of transcription by RNA polymerase II"/>
    <property type="evidence" value="ECO:0007669"/>
    <property type="project" value="InterPro"/>
</dbReference>
<dbReference type="GO" id="GO:0006525">
    <property type="term" value="P:arginine metabolic process"/>
    <property type="evidence" value="ECO:0007669"/>
    <property type="project" value="UniProtKB-KW"/>
</dbReference>
<dbReference type="Pfam" id="PF00319">
    <property type="entry name" value="SRF-TF"/>
    <property type="match status" value="1"/>
</dbReference>
<dbReference type="InterPro" id="IPR036879">
    <property type="entry name" value="TF_MADSbox_sf"/>
</dbReference>
<dbReference type="InterPro" id="IPR002100">
    <property type="entry name" value="TF_MADSbox"/>
</dbReference>
<organism evidence="9 10">
    <name type="scientific">Hanseniaspora uvarum</name>
    <name type="common">Yeast</name>
    <name type="synonym">Kloeckera apiculata</name>
    <dbReference type="NCBI Taxonomy" id="29833"/>
    <lineage>
        <taxon>Eukaryota</taxon>
        <taxon>Fungi</taxon>
        <taxon>Dikarya</taxon>
        <taxon>Ascomycota</taxon>
        <taxon>Saccharomycotina</taxon>
        <taxon>Saccharomycetes</taxon>
        <taxon>Saccharomycodales</taxon>
        <taxon>Saccharomycodaceae</taxon>
        <taxon>Hanseniaspora</taxon>
    </lineage>
</organism>
<dbReference type="STRING" id="29833.A0A1E5S1Y0"/>
<dbReference type="CDD" id="cd00266">
    <property type="entry name" value="MADS_SRF_like"/>
    <property type="match status" value="1"/>
</dbReference>
<feature type="compositionally biased region" description="Polar residues" evidence="7">
    <location>
        <begin position="1"/>
        <end position="11"/>
    </location>
</feature>
<evidence type="ECO:0000256" key="6">
    <source>
        <dbReference type="ARBA" id="ARBA00023242"/>
    </source>
</evidence>
<dbReference type="SMART" id="SM00432">
    <property type="entry name" value="MADS"/>
    <property type="match status" value="1"/>
</dbReference>
<keyword evidence="3" id="KW-0805">Transcription regulation</keyword>
<evidence type="ECO:0000256" key="5">
    <source>
        <dbReference type="ARBA" id="ARBA00023163"/>
    </source>
</evidence>
<comment type="caution">
    <text evidence="9">The sequence shown here is derived from an EMBL/GenBank/DDBJ whole genome shotgun (WGS) entry which is preliminary data.</text>
</comment>
<gene>
    <name evidence="9" type="ORF">AWRI3580_g351</name>
</gene>
<feature type="compositionally biased region" description="Acidic residues" evidence="7">
    <location>
        <begin position="112"/>
        <end position="139"/>
    </location>
</feature>
<evidence type="ECO:0000256" key="4">
    <source>
        <dbReference type="ARBA" id="ARBA00023125"/>
    </source>
</evidence>
<dbReference type="InterPro" id="IPR033897">
    <property type="entry name" value="SRF-like_MADS-box"/>
</dbReference>
<dbReference type="OrthoDB" id="2284405at2759"/>
<evidence type="ECO:0000313" key="10">
    <source>
        <dbReference type="Proteomes" id="UP000095358"/>
    </source>
</evidence>
<comment type="subcellular location">
    <subcellularLocation>
        <location evidence="1">Nucleus</location>
    </subcellularLocation>
</comment>
<keyword evidence="4" id="KW-0238">DNA-binding</keyword>
<dbReference type="PANTHER" id="PTHR48019">
    <property type="entry name" value="SERUM RESPONSE FACTOR HOMOLOG"/>
    <property type="match status" value="1"/>
</dbReference>
<dbReference type="InterPro" id="IPR050142">
    <property type="entry name" value="MADS-box/MEF2_TF"/>
</dbReference>
<dbReference type="GO" id="GO:1900079">
    <property type="term" value="P:regulation of arginine biosynthetic process"/>
    <property type="evidence" value="ECO:0007669"/>
    <property type="project" value="UniProtKB-ARBA"/>
</dbReference>
<dbReference type="SUPFAM" id="SSF55455">
    <property type="entry name" value="SRF-like"/>
    <property type="match status" value="1"/>
</dbReference>
<reference evidence="10" key="1">
    <citation type="journal article" date="2016" name="Genome Announc.">
        <title>Genome sequences of three species of Hanseniaspora isolated from spontaneous wine fermentations.</title>
        <authorList>
            <person name="Sternes P.R."/>
            <person name="Lee D."/>
            <person name="Kutyna D.R."/>
            <person name="Borneman A.R."/>
        </authorList>
    </citation>
    <scope>NUCLEOTIDE SEQUENCE [LARGE SCALE GENOMIC DNA]</scope>
    <source>
        <strain evidence="10">AWRI3580</strain>
    </source>
</reference>
<sequence length="229" mass="25873">MSDTSEQNPTTLKEEDNKAVVEAPAPAKPTDKRKIAIKFIQNKTKRHVTFSKRKHGIMKKAYELSVLTGTQVLLLVVSETGLVYTFTTPKFQPIVTEPEGKNLIQTCLNTPDGEEDEEEEEEEDDDDEEDGDHEEDNDEGNNQTENSHEGADENIGDNNGNHDHNNQNIDDVLEDPNIDKNISNHANNNEEHVDNIFEHDEYEQASKRLKTDNDSYQTSNHKSSEALLA</sequence>
<feature type="region of interest" description="Disordered" evidence="7">
    <location>
        <begin position="1"/>
        <end position="29"/>
    </location>
</feature>
<evidence type="ECO:0000313" key="9">
    <source>
        <dbReference type="EMBL" id="OEJ93008.1"/>
    </source>
</evidence>
<dbReference type="EMBL" id="LPNN01000001">
    <property type="protein sequence ID" value="OEJ93008.1"/>
    <property type="molecule type" value="Genomic_DNA"/>
</dbReference>
<evidence type="ECO:0000256" key="3">
    <source>
        <dbReference type="ARBA" id="ARBA00023015"/>
    </source>
</evidence>
<dbReference type="GO" id="GO:0000987">
    <property type="term" value="F:cis-regulatory region sequence-specific DNA binding"/>
    <property type="evidence" value="ECO:0007669"/>
    <property type="project" value="InterPro"/>
</dbReference>
<name>A0A1E5S1Y0_HANUV</name>
<dbReference type="PRINTS" id="PR00404">
    <property type="entry name" value="MADSDOMAIN"/>
</dbReference>
<dbReference type="GO" id="GO:0046983">
    <property type="term" value="F:protein dimerization activity"/>
    <property type="evidence" value="ECO:0007669"/>
    <property type="project" value="InterPro"/>
</dbReference>
<proteinExistence type="predicted"/>
<evidence type="ECO:0000256" key="1">
    <source>
        <dbReference type="ARBA" id="ARBA00004123"/>
    </source>
</evidence>